<dbReference type="STRING" id="69395.AQ619_04120"/>
<dbReference type="EMBL" id="CP013002">
    <property type="protein sequence ID" value="ALL12608.1"/>
    <property type="molecule type" value="Genomic_DNA"/>
</dbReference>
<reference evidence="2 3" key="1">
    <citation type="submission" date="2015-10" db="EMBL/GenBank/DDBJ databases">
        <title>Conservation of the essential genome among Caulobacter and Brevundimonas species.</title>
        <authorList>
            <person name="Scott D."/>
            <person name="Ely B."/>
        </authorList>
    </citation>
    <scope>NUCLEOTIDE SEQUENCE [LARGE SCALE GENOMIC DNA]</scope>
    <source>
        <strain evidence="2 3">CB4</strain>
    </source>
</reference>
<keyword evidence="1" id="KW-0812">Transmembrane</keyword>
<name>A0A0P0NXY3_9CAUL</name>
<dbReference type="AlphaFoldDB" id="A0A0P0NXY3"/>
<feature type="transmembrane region" description="Helical" evidence="1">
    <location>
        <begin position="7"/>
        <end position="28"/>
    </location>
</feature>
<evidence type="ECO:0000313" key="3">
    <source>
        <dbReference type="Proteomes" id="UP000056905"/>
    </source>
</evidence>
<feature type="transmembrane region" description="Helical" evidence="1">
    <location>
        <begin position="40"/>
        <end position="59"/>
    </location>
</feature>
<dbReference type="RefSeq" id="WP_062144654.1">
    <property type="nucleotide sequence ID" value="NZ_CP013002.1"/>
</dbReference>
<keyword evidence="3" id="KW-1185">Reference proteome</keyword>
<proteinExistence type="predicted"/>
<sequence>MQQLLTGLFRVMPLLFGLGFLAPLLAQIIERFGWTLPNGFSPLVLGLLVGGLWGGFATVKGRWI</sequence>
<keyword evidence="1" id="KW-1133">Transmembrane helix</keyword>
<dbReference type="KEGG" id="chq:AQ619_04120"/>
<evidence type="ECO:0000256" key="1">
    <source>
        <dbReference type="SAM" id="Phobius"/>
    </source>
</evidence>
<keyword evidence="1" id="KW-0472">Membrane</keyword>
<accession>A0A0P0NXY3</accession>
<protein>
    <submittedName>
        <fullName evidence="2">Uncharacterized protein</fullName>
    </submittedName>
</protein>
<evidence type="ECO:0000313" key="2">
    <source>
        <dbReference type="EMBL" id="ALL12608.1"/>
    </source>
</evidence>
<gene>
    <name evidence="2" type="ORF">AQ619_04120</name>
</gene>
<dbReference type="Proteomes" id="UP000056905">
    <property type="component" value="Chromosome"/>
</dbReference>
<organism evidence="2 3">
    <name type="scientific">Caulobacter henricii</name>
    <dbReference type="NCBI Taxonomy" id="69395"/>
    <lineage>
        <taxon>Bacteria</taxon>
        <taxon>Pseudomonadati</taxon>
        <taxon>Pseudomonadota</taxon>
        <taxon>Alphaproteobacteria</taxon>
        <taxon>Caulobacterales</taxon>
        <taxon>Caulobacteraceae</taxon>
        <taxon>Caulobacter</taxon>
    </lineage>
</organism>